<name>A0ABD4SVX8_MESHO</name>
<reference evidence="2 3" key="1">
    <citation type="submission" date="2019-05" db="EMBL/GenBank/DDBJ databases">
        <title>Genome sequencing and assembly of Mycoplasma hyopneumoniae strains UFV01 and UFV02.</title>
        <authorList>
            <person name="De Souza L.F."/>
            <person name="Gonzaga N.F."/>
            <person name="Santos M.R."/>
            <person name="Deeney A.S."/>
            <person name="Vidigal P.M.P."/>
            <person name="Moreira M.A.S."/>
            <person name="Fietto J.R.L."/>
            <person name="Bressan G.C."/>
            <person name="Rycroft A.N."/>
            <person name="Silva Junior A."/>
        </authorList>
    </citation>
    <scope>NUCLEOTIDE SEQUENCE [LARGE SCALE GENOMIC DNA]</scope>
    <source>
        <strain evidence="2 3">UFV01</strain>
    </source>
</reference>
<evidence type="ECO:0008006" key="4">
    <source>
        <dbReference type="Google" id="ProtNLM"/>
    </source>
</evidence>
<feature type="transmembrane region" description="Helical" evidence="1">
    <location>
        <begin position="42"/>
        <end position="60"/>
    </location>
</feature>
<keyword evidence="1" id="KW-0812">Transmembrane</keyword>
<dbReference type="EMBL" id="VBRW01000003">
    <property type="protein sequence ID" value="MCI8283260.1"/>
    <property type="molecule type" value="Genomic_DNA"/>
</dbReference>
<organism evidence="2 3">
    <name type="scientific">Mesomycoplasma hyopneumoniae</name>
    <name type="common">Mycoplasma hyopneumoniae</name>
    <dbReference type="NCBI Taxonomy" id="2099"/>
    <lineage>
        <taxon>Bacteria</taxon>
        <taxon>Bacillati</taxon>
        <taxon>Mycoplasmatota</taxon>
        <taxon>Mycoplasmoidales</taxon>
        <taxon>Metamycoplasmataceae</taxon>
        <taxon>Mesomycoplasma</taxon>
    </lineage>
</organism>
<accession>A0ABD4SVX8</accession>
<sequence>MYKKFLVKITTTNVKQKYGIKRRKKPRPLSEFLSDFVTTANLVNHPFSIIFGIVSIRIVNKTKKVNKIKKEQIRE</sequence>
<dbReference type="AlphaFoldDB" id="A0ABD4SVX8"/>
<evidence type="ECO:0000313" key="3">
    <source>
        <dbReference type="Proteomes" id="UP001203104"/>
    </source>
</evidence>
<keyword evidence="1" id="KW-0472">Membrane</keyword>
<evidence type="ECO:0000256" key="1">
    <source>
        <dbReference type="SAM" id="Phobius"/>
    </source>
</evidence>
<evidence type="ECO:0000313" key="2">
    <source>
        <dbReference type="EMBL" id="MCI8283260.1"/>
    </source>
</evidence>
<protein>
    <recommendedName>
        <fullName evidence="4">Transposase</fullName>
    </recommendedName>
</protein>
<keyword evidence="1" id="KW-1133">Transmembrane helix</keyword>
<dbReference type="RefSeq" id="WP_243216025.1">
    <property type="nucleotide sequence ID" value="NZ_VBRV01000002.1"/>
</dbReference>
<dbReference type="Proteomes" id="UP001203104">
    <property type="component" value="Unassembled WGS sequence"/>
</dbReference>
<proteinExistence type="predicted"/>
<comment type="caution">
    <text evidence="2">The sequence shown here is derived from an EMBL/GenBank/DDBJ whole genome shotgun (WGS) entry which is preliminary data.</text>
</comment>
<gene>
    <name evidence="2" type="ORF">FEF30_01525</name>
</gene>